<dbReference type="Proteomes" id="UP000228641">
    <property type="component" value="Unassembled WGS sequence"/>
</dbReference>
<name>A0A2M8M7H0_PREIN</name>
<protein>
    <submittedName>
        <fullName evidence="1">Uncharacterized protein</fullName>
    </submittedName>
</protein>
<accession>A0A2M8M7H0</accession>
<evidence type="ECO:0000313" key="2">
    <source>
        <dbReference type="Proteomes" id="UP000228641"/>
    </source>
</evidence>
<gene>
    <name evidence="1" type="ORF">CUB97_02025</name>
</gene>
<sequence>MNKKDTLYQIEKQLFRCAEMNDSKSTIALEDLRTDRWIHLLRQFEYNRENAVLLSALNDRLIQAAKQLYSRMQDTQKRMNMVFPPNADCYVSGNIYLKNDLPARYPDQSEHARKVWEALMTDNCCLEGGIGWTLSFNLGDEGLNYPTLMDYLGMEDENDSWNEHLDREWSQPLHLVNIFHNLFSHCELAIQDLIYIDDFYIQIEMIEQEDVKIAPLNL</sequence>
<proteinExistence type="predicted"/>
<comment type="caution">
    <text evidence="1">The sequence shown here is derived from an EMBL/GenBank/DDBJ whole genome shotgun (WGS) entry which is preliminary data.</text>
</comment>
<evidence type="ECO:0000313" key="1">
    <source>
        <dbReference type="EMBL" id="PJF00151.1"/>
    </source>
</evidence>
<dbReference type="RefSeq" id="WP_100189285.1">
    <property type="nucleotide sequence ID" value="NZ_PGGD01000001.1"/>
</dbReference>
<dbReference type="AlphaFoldDB" id="A0A2M8M7H0"/>
<reference evidence="1 2" key="1">
    <citation type="submission" date="2017-11" db="EMBL/GenBank/DDBJ databases">
        <title>Genome sequencing of Prevotella intermedia KCOM 1779.</title>
        <authorList>
            <person name="Kook J.-K."/>
            <person name="Park S.-N."/>
            <person name="Lim Y.K."/>
        </authorList>
    </citation>
    <scope>NUCLEOTIDE SEQUENCE [LARGE SCALE GENOMIC DNA]</scope>
    <source>
        <strain evidence="1 2">KCOM 1779</strain>
    </source>
</reference>
<dbReference type="EMBL" id="PGGD01000001">
    <property type="protein sequence ID" value="PJF00151.1"/>
    <property type="molecule type" value="Genomic_DNA"/>
</dbReference>
<organism evidence="1 2">
    <name type="scientific">Prevotella intermedia</name>
    <dbReference type="NCBI Taxonomy" id="28131"/>
    <lineage>
        <taxon>Bacteria</taxon>
        <taxon>Pseudomonadati</taxon>
        <taxon>Bacteroidota</taxon>
        <taxon>Bacteroidia</taxon>
        <taxon>Bacteroidales</taxon>
        <taxon>Prevotellaceae</taxon>
        <taxon>Prevotella</taxon>
    </lineage>
</organism>